<sequence>MNENKQHDTAPEEYIPNPAKLIPPFLVSIAATMAGDTALFYKQIAPALLFYVIVAISIVWIIRAEMKKERADYHMWRRVSDALNKVDGFEDRLNKFETDLSLKADKPARSNIRPGSRQSDRYKKMTGGATGDNRREDQRDSAV</sequence>
<feature type="region of interest" description="Disordered" evidence="1">
    <location>
        <begin position="104"/>
        <end position="143"/>
    </location>
</feature>
<proteinExistence type="predicted"/>
<comment type="caution">
    <text evidence="3">The sequence shown here is derived from an EMBL/GenBank/DDBJ whole genome shotgun (WGS) entry which is preliminary data.</text>
</comment>
<dbReference type="Proteomes" id="UP000633365">
    <property type="component" value="Unassembled WGS sequence"/>
</dbReference>
<organism evidence="3 4">
    <name type="scientific">Ruminococcus difficilis</name>
    <dbReference type="NCBI Taxonomy" id="2763069"/>
    <lineage>
        <taxon>Bacteria</taxon>
        <taxon>Bacillati</taxon>
        <taxon>Bacillota</taxon>
        <taxon>Clostridia</taxon>
        <taxon>Eubacteriales</taxon>
        <taxon>Oscillospiraceae</taxon>
        <taxon>Ruminococcus</taxon>
    </lineage>
</organism>
<feature type="transmembrane region" description="Helical" evidence="2">
    <location>
        <begin position="47"/>
        <end position="66"/>
    </location>
</feature>
<accession>A0A935C3A0</accession>
<evidence type="ECO:0000313" key="4">
    <source>
        <dbReference type="Proteomes" id="UP000633365"/>
    </source>
</evidence>
<keyword evidence="2" id="KW-0472">Membrane</keyword>
<protein>
    <submittedName>
        <fullName evidence="3">Uncharacterized protein</fullName>
    </submittedName>
</protein>
<keyword evidence="2" id="KW-0812">Transmembrane</keyword>
<keyword evidence="4" id="KW-1185">Reference proteome</keyword>
<dbReference type="EMBL" id="JAEQMG010000145">
    <property type="protein sequence ID" value="MBK6089669.1"/>
    <property type="molecule type" value="Genomic_DNA"/>
</dbReference>
<evidence type="ECO:0000256" key="1">
    <source>
        <dbReference type="SAM" id="MobiDB-lite"/>
    </source>
</evidence>
<gene>
    <name evidence="3" type="ORF">JKK62_13635</name>
</gene>
<dbReference type="AlphaFoldDB" id="A0A935C3A0"/>
<name>A0A935C3A0_9FIRM</name>
<reference evidence="3" key="1">
    <citation type="submission" date="2021-01" db="EMBL/GenBank/DDBJ databases">
        <title>Genome public.</title>
        <authorList>
            <person name="Liu C."/>
            <person name="Sun Q."/>
        </authorList>
    </citation>
    <scope>NUCLEOTIDE SEQUENCE</scope>
    <source>
        <strain evidence="3">M6</strain>
    </source>
</reference>
<feature type="compositionally biased region" description="Basic and acidic residues" evidence="1">
    <location>
        <begin position="132"/>
        <end position="143"/>
    </location>
</feature>
<evidence type="ECO:0000313" key="3">
    <source>
        <dbReference type="EMBL" id="MBK6089669.1"/>
    </source>
</evidence>
<evidence type="ECO:0000256" key="2">
    <source>
        <dbReference type="SAM" id="Phobius"/>
    </source>
</evidence>
<dbReference type="RefSeq" id="WP_201428375.1">
    <property type="nucleotide sequence ID" value="NZ_JAEQMG010000145.1"/>
</dbReference>
<keyword evidence="2" id="KW-1133">Transmembrane helix</keyword>